<protein>
    <submittedName>
        <fullName evidence="1">Uncharacterized protein</fullName>
    </submittedName>
</protein>
<evidence type="ECO:0000313" key="1">
    <source>
        <dbReference type="EMBL" id="GFD34536.1"/>
    </source>
</evidence>
<dbReference type="AlphaFoldDB" id="A0A699VMD3"/>
<feature type="non-terminal residue" evidence="1">
    <location>
        <position position="78"/>
    </location>
</feature>
<proteinExistence type="predicted"/>
<accession>A0A699VMD3</accession>
<comment type="caution">
    <text evidence="1">The sequence shown here is derived from an EMBL/GenBank/DDBJ whole genome shotgun (WGS) entry which is preliminary data.</text>
</comment>
<name>A0A699VMD3_TANCI</name>
<reference evidence="1" key="1">
    <citation type="journal article" date="2019" name="Sci. Rep.">
        <title>Draft genome of Tanacetum cinerariifolium, the natural source of mosquito coil.</title>
        <authorList>
            <person name="Yamashiro T."/>
            <person name="Shiraishi A."/>
            <person name="Satake H."/>
            <person name="Nakayama K."/>
        </authorList>
    </citation>
    <scope>NUCLEOTIDE SEQUENCE</scope>
</reference>
<dbReference type="EMBL" id="BKCJ011447920">
    <property type="protein sequence ID" value="GFD34536.1"/>
    <property type="molecule type" value="Genomic_DNA"/>
</dbReference>
<organism evidence="1">
    <name type="scientific">Tanacetum cinerariifolium</name>
    <name type="common">Dalmatian daisy</name>
    <name type="synonym">Chrysanthemum cinerariifolium</name>
    <dbReference type="NCBI Taxonomy" id="118510"/>
    <lineage>
        <taxon>Eukaryota</taxon>
        <taxon>Viridiplantae</taxon>
        <taxon>Streptophyta</taxon>
        <taxon>Embryophyta</taxon>
        <taxon>Tracheophyta</taxon>
        <taxon>Spermatophyta</taxon>
        <taxon>Magnoliopsida</taxon>
        <taxon>eudicotyledons</taxon>
        <taxon>Gunneridae</taxon>
        <taxon>Pentapetalae</taxon>
        <taxon>asterids</taxon>
        <taxon>campanulids</taxon>
        <taxon>Asterales</taxon>
        <taxon>Asteraceae</taxon>
        <taxon>Asteroideae</taxon>
        <taxon>Anthemideae</taxon>
        <taxon>Anthemidinae</taxon>
        <taxon>Tanacetum</taxon>
    </lineage>
</organism>
<sequence length="78" mass="8349">MGQNKPCQAGPALTIVKKSFPAANAAERNGRNAEKGGDVVLRHPPNEFGMLRQQGAVPTRRAVFDAGNKQVLVVEQPL</sequence>
<gene>
    <name evidence="1" type="ORF">Tci_906505</name>
</gene>